<evidence type="ECO:0000259" key="2">
    <source>
        <dbReference type="PROSITE" id="PS50404"/>
    </source>
</evidence>
<organism evidence="5">
    <name type="scientific">Naegleria gruberi</name>
    <name type="common">Amoeba</name>
    <dbReference type="NCBI Taxonomy" id="5762"/>
    <lineage>
        <taxon>Eukaryota</taxon>
        <taxon>Discoba</taxon>
        <taxon>Heterolobosea</taxon>
        <taxon>Tetramitia</taxon>
        <taxon>Eutetramitia</taxon>
        <taxon>Vahlkampfiidae</taxon>
        <taxon>Naegleria</taxon>
    </lineage>
</organism>
<dbReference type="PANTHER" id="PTHR44051:SF8">
    <property type="entry name" value="GLUTATHIONE S-TRANSFERASE GSTA"/>
    <property type="match status" value="1"/>
</dbReference>
<dbReference type="GeneID" id="8858002"/>
<proteinExistence type="inferred from homology"/>
<dbReference type="SUPFAM" id="SSF52833">
    <property type="entry name" value="Thioredoxin-like"/>
    <property type="match status" value="1"/>
</dbReference>
<dbReference type="OMA" id="LFWESST"/>
<dbReference type="PANTHER" id="PTHR44051">
    <property type="entry name" value="GLUTATHIONE S-TRANSFERASE-RELATED"/>
    <property type="match status" value="1"/>
</dbReference>
<accession>D2VYG3</accession>
<dbReference type="InterPro" id="IPR036249">
    <property type="entry name" value="Thioredoxin-like_sf"/>
</dbReference>
<dbReference type="eggNOG" id="KOG0867">
    <property type="taxonomic scope" value="Eukaryota"/>
</dbReference>
<evidence type="ECO:0000313" key="5">
    <source>
        <dbReference type="Proteomes" id="UP000006671"/>
    </source>
</evidence>
<evidence type="ECO:0000256" key="1">
    <source>
        <dbReference type="ARBA" id="ARBA00007409"/>
    </source>
</evidence>
<name>D2VYG3_NAEGR</name>
<evidence type="ECO:0000313" key="4">
    <source>
        <dbReference type="EMBL" id="EFC38107.1"/>
    </source>
</evidence>
<dbReference type="SFLD" id="SFLDG00358">
    <property type="entry name" value="Main_(cytGST)"/>
    <property type="match status" value="1"/>
</dbReference>
<comment type="similarity">
    <text evidence="1">Belongs to the GST superfamily.</text>
</comment>
<dbReference type="OrthoDB" id="422574at2759"/>
<dbReference type="STRING" id="5762.D2VYG3"/>
<sequence length="105" mass="11805">MIDLYSLATPNGHKIAIALEEMGLEYKAHTIDIRKGEQFSPEFLKISPNNKIPAIVDQENGLALFESGAILQYLADKSGKFIPPKGSKEYYQCLQWLAWQIAGMF</sequence>
<dbReference type="KEGG" id="ngr:NAEGRDRAFT_74110"/>
<evidence type="ECO:0000313" key="3">
    <source>
        <dbReference type="EMBL" id="EFC35679.1"/>
    </source>
</evidence>
<dbReference type="VEuPathDB" id="AmoebaDB:NAEGRDRAFT_76664"/>
<dbReference type="Proteomes" id="UP000006671">
    <property type="component" value="Unassembled WGS sequence"/>
</dbReference>
<keyword evidence="5" id="KW-1185">Reference proteome</keyword>
<reference evidence="4 5" key="1">
    <citation type="journal article" date="2010" name="Cell">
        <title>The genome of Naegleria gruberi illuminates early eukaryotic versatility.</title>
        <authorList>
            <person name="Fritz-Laylin L.K."/>
            <person name="Prochnik S.E."/>
            <person name="Ginger M.L."/>
            <person name="Dacks J.B."/>
            <person name="Carpenter M.L."/>
            <person name="Field M.C."/>
            <person name="Kuo A."/>
            <person name="Paredez A."/>
            <person name="Chapman J."/>
            <person name="Pham J."/>
            <person name="Shu S."/>
            <person name="Neupane R."/>
            <person name="Cipriano M."/>
            <person name="Mancuso J."/>
            <person name="Tu H."/>
            <person name="Salamov A."/>
            <person name="Lindquist E."/>
            <person name="Shapiro H."/>
            <person name="Lucas S."/>
            <person name="Grigoriev I.V."/>
            <person name="Cande W.Z."/>
            <person name="Fulton C."/>
            <person name="Rokhsar D.S."/>
            <person name="Dawson S.C."/>
        </authorList>
    </citation>
    <scope>NUCLEOTIDE SEQUENCE [LARGE SCALE GENOMIC DNA]</scope>
    <source>
        <strain evidence="4 5">NEG-M</strain>
    </source>
</reference>
<dbReference type="Pfam" id="PF02798">
    <property type="entry name" value="GST_N"/>
    <property type="match status" value="1"/>
</dbReference>
<gene>
    <name evidence="4" type="ORF">NAEGRDRAFT_74110</name>
    <name evidence="3" type="ORF">NAEGRDRAFT_76664</name>
</gene>
<dbReference type="SFLD" id="SFLDS00019">
    <property type="entry name" value="Glutathione_Transferase_(cytos"/>
    <property type="match status" value="1"/>
</dbReference>
<dbReference type="InterPro" id="IPR040079">
    <property type="entry name" value="Glutathione_S-Trfase"/>
</dbReference>
<protein>
    <submittedName>
        <fullName evidence="4">Predicted protein</fullName>
    </submittedName>
</protein>
<dbReference type="EMBL" id="GG738911">
    <property type="protein sequence ID" value="EFC38107.1"/>
    <property type="molecule type" value="Genomic_DNA"/>
</dbReference>
<dbReference type="EMBL" id="GG739070">
    <property type="protein sequence ID" value="EFC35679.1"/>
    <property type="molecule type" value="Genomic_DNA"/>
</dbReference>
<dbReference type="InterPro" id="IPR004045">
    <property type="entry name" value="Glutathione_S-Trfase_N"/>
</dbReference>
<dbReference type="PROSITE" id="PS50404">
    <property type="entry name" value="GST_NTER"/>
    <property type="match status" value="1"/>
</dbReference>
<dbReference type="CDD" id="cd03048">
    <property type="entry name" value="GST_N_Ure2p_like"/>
    <property type="match status" value="1"/>
</dbReference>
<feature type="domain" description="GST N-terminal" evidence="2">
    <location>
        <begin position="1"/>
        <end position="82"/>
    </location>
</feature>
<dbReference type="AlphaFoldDB" id="D2VYG3"/>
<dbReference type="Gene3D" id="3.40.30.10">
    <property type="entry name" value="Glutaredoxin"/>
    <property type="match status" value="1"/>
</dbReference>
<dbReference type="RefSeq" id="XP_002670851.1">
    <property type="nucleotide sequence ID" value="XM_002670805.1"/>
</dbReference>